<sequence>MPSFAVITTEPEDVFYPEYHWPKVYRYRAAPGGARAMWNRYANSASRATIGLAVVVGKYAYCLKWAQTRARHRDGS</sequence>
<name>A0ABV5N2J3_9ACTN</name>
<evidence type="ECO:0000313" key="2">
    <source>
        <dbReference type="Proteomes" id="UP001589709"/>
    </source>
</evidence>
<accession>A0ABV5N2J3</accession>
<organism evidence="1 2">
    <name type="scientific">Streptomyces cinereospinus</name>
    <dbReference type="NCBI Taxonomy" id="285561"/>
    <lineage>
        <taxon>Bacteria</taxon>
        <taxon>Bacillati</taxon>
        <taxon>Actinomycetota</taxon>
        <taxon>Actinomycetes</taxon>
        <taxon>Kitasatosporales</taxon>
        <taxon>Streptomycetaceae</taxon>
        <taxon>Streptomyces</taxon>
    </lineage>
</organism>
<proteinExistence type="predicted"/>
<keyword evidence="2" id="KW-1185">Reference proteome</keyword>
<comment type="caution">
    <text evidence="1">The sequence shown here is derived from an EMBL/GenBank/DDBJ whole genome shotgun (WGS) entry which is preliminary data.</text>
</comment>
<protein>
    <submittedName>
        <fullName evidence="1">Uncharacterized protein</fullName>
    </submittedName>
</protein>
<dbReference type="RefSeq" id="WP_381347080.1">
    <property type="nucleotide sequence ID" value="NZ_JBHMCY010000031.1"/>
</dbReference>
<dbReference type="Proteomes" id="UP001589709">
    <property type="component" value="Unassembled WGS sequence"/>
</dbReference>
<dbReference type="EMBL" id="JBHMCY010000031">
    <property type="protein sequence ID" value="MFB9464516.1"/>
    <property type="molecule type" value="Genomic_DNA"/>
</dbReference>
<evidence type="ECO:0000313" key="1">
    <source>
        <dbReference type="EMBL" id="MFB9464516.1"/>
    </source>
</evidence>
<gene>
    <name evidence="1" type="ORF">ACFF45_17820</name>
</gene>
<reference evidence="1 2" key="1">
    <citation type="submission" date="2024-09" db="EMBL/GenBank/DDBJ databases">
        <authorList>
            <person name="Sun Q."/>
            <person name="Mori K."/>
        </authorList>
    </citation>
    <scope>NUCLEOTIDE SEQUENCE [LARGE SCALE GENOMIC DNA]</scope>
    <source>
        <strain evidence="1 2">JCM 6917</strain>
    </source>
</reference>